<comment type="similarity">
    <text evidence="6">Belongs to the UPF0758 family.</text>
</comment>
<dbReference type="EMBL" id="VNIM01000020">
    <property type="protein sequence ID" value="TVV75477.1"/>
    <property type="molecule type" value="Genomic_DNA"/>
</dbReference>
<evidence type="ECO:0000259" key="8">
    <source>
        <dbReference type="PROSITE" id="PS50249"/>
    </source>
</evidence>
<keyword evidence="4" id="KW-0862">Zinc</keyword>
<dbReference type="Proteomes" id="UP000318681">
    <property type="component" value="Unassembled WGS sequence"/>
</dbReference>
<gene>
    <name evidence="9" type="primary">radC</name>
    <name evidence="9" type="ORF">FOY91_07060</name>
</gene>
<dbReference type="PANTHER" id="PTHR30471">
    <property type="entry name" value="DNA REPAIR PROTEIN RADC"/>
    <property type="match status" value="1"/>
</dbReference>
<dbReference type="InterPro" id="IPR046778">
    <property type="entry name" value="UPF0758_N"/>
</dbReference>
<dbReference type="GO" id="GO:0006508">
    <property type="term" value="P:proteolysis"/>
    <property type="evidence" value="ECO:0007669"/>
    <property type="project" value="UniProtKB-KW"/>
</dbReference>
<dbReference type="RefSeq" id="WP_145149509.1">
    <property type="nucleotide sequence ID" value="NZ_VNIM01000020.1"/>
</dbReference>
<comment type="caution">
    <text evidence="9">The sequence shown here is derived from an EMBL/GenBank/DDBJ whole genome shotgun (WGS) entry which is preliminary data.</text>
</comment>
<dbReference type="CDD" id="cd08071">
    <property type="entry name" value="MPN_DUF2466"/>
    <property type="match status" value="1"/>
</dbReference>
<protein>
    <submittedName>
        <fullName evidence="9">DNA repair protein RadC</fullName>
    </submittedName>
</protein>
<dbReference type="InterPro" id="IPR037518">
    <property type="entry name" value="MPN"/>
</dbReference>
<evidence type="ECO:0000256" key="4">
    <source>
        <dbReference type="ARBA" id="ARBA00022833"/>
    </source>
</evidence>
<dbReference type="GO" id="GO:0046872">
    <property type="term" value="F:metal ion binding"/>
    <property type="evidence" value="ECO:0007669"/>
    <property type="project" value="UniProtKB-KW"/>
</dbReference>
<dbReference type="InterPro" id="IPR020891">
    <property type="entry name" value="UPF0758_CS"/>
</dbReference>
<evidence type="ECO:0000256" key="1">
    <source>
        <dbReference type="ARBA" id="ARBA00022670"/>
    </source>
</evidence>
<dbReference type="OrthoDB" id="9804482at2"/>
<evidence type="ECO:0000313" key="9">
    <source>
        <dbReference type="EMBL" id="TVV75477.1"/>
    </source>
</evidence>
<dbReference type="AlphaFoldDB" id="A0A558R7Y0"/>
<evidence type="ECO:0000256" key="7">
    <source>
        <dbReference type="SAM" id="MobiDB-lite"/>
    </source>
</evidence>
<dbReference type="GO" id="GO:0008237">
    <property type="term" value="F:metallopeptidase activity"/>
    <property type="evidence" value="ECO:0007669"/>
    <property type="project" value="UniProtKB-KW"/>
</dbReference>
<keyword evidence="10" id="KW-1185">Reference proteome</keyword>
<dbReference type="InterPro" id="IPR010994">
    <property type="entry name" value="RuvA_2-like"/>
</dbReference>
<evidence type="ECO:0000256" key="3">
    <source>
        <dbReference type="ARBA" id="ARBA00022801"/>
    </source>
</evidence>
<feature type="compositionally biased region" description="Basic and acidic residues" evidence="7">
    <location>
        <begin position="1"/>
        <end position="10"/>
    </location>
</feature>
<keyword evidence="1" id="KW-0645">Protease</keyword>
<dbReference type="InterPro" id="IPR001405">
    <property type="entry name" value="UPF0758"/>
</dbReference>
<evidence type="ECO:0000256" key="2">
    <source>
        <dbReference type="ARBA" id="ARBA00022723"/>
    </source>
</evidence>
<dbReference type="InterPro" id="IPR025657">
    <property type="entry name" value="RadC_JAB"/>
</dbReference>
<dbReference type="PROSITE" id="PS01302">
    <property type="entry name" value="UPF0758"/>
    <property type="match status" value="1"/>
</dbReference>
<reference evidence="9 10" key="1">
    <citation type="submission" date="2019-07" db="EMBL/GenBank/DDBJ databases">
        <title>Sphingomonas solaris sp. nov., isolated from a solar panel from Boston, Massachusetts.</title>
        <authorList>
            <person name="Tanner K."/>
            <person name="Pascual J."/>
            <person name="Mancuso C."/>
            <person name="Pereto J."/>
            <person name="Khalil A."/>
            <person name="Vilanova C."/>
        </authorList>
    </citation>
    <scope>NUCLEOTIDE SEQUENCE [LARGE SCALE GENOMIC DNA]</scope>
    <source>
        <strain evidence="9 10">R4DWN</strain>
    </source>
</reference>
<keyword evidence="2" id="KW-0479">Metal-binding</keyword>
<dbReference type="PANTHER" id="PTHR30471:SF3">
    <property type="entry name" value="UPF0758 PROTEIN YEES-RELATED"/>
    <property type="match status" value="1"/>
</dbReference>
<dbReference type="Pfam" id="PF04002">
    <property type="entry name" value="RadC"/>
    <property type="match status" value="1"/>
</dbReference>
<evidence type="ECO:0000313" key="10">
    <source>
        <dbReference type="Proteomes" id="UP000318681"/>
    </source>
</evidence>
<dbReference type="NCBIfam" id="NF000642">
    <property type="entry name" value="PRK00024.1"/>
    <property type="match status" value="1"/>
</dbReference>
<keyword evidence="5" id="KW-0482">Metalloprotease</keyword>
<dbReference type="PROSITE" id="PS50249">
    <property type="entry name" value="MPN"/>
    <property type="match status" value="1"/>
</dbReference>
<sequence>MDHLFPERPHPKPPGDPGHDASGHRGRLRRRLIEQGPDALQDHELVEYLLALAIPRRDTKPLARRLLAAFGSYGALLHADPEALARIGGLTEGVIGAIKIVEASAVRMRRARVTAQPILSSWDALLEYPHVDMADRGVERVRALHLNSRNELIRDDLMSEGSIDQAALHLREVIRKAIDYGSASLILVHNHPSGDPKPSKADIGLTREIVEAGRLFGIGVHDHVIIGRDGHSSMKALGLL</sequence>
<evidence type="ECO:0000256" key="5">
    <source>
        <dbReference type="ARBA" id="ARBA00023049"/>
    </source>
</evidence>
<dbReference type="Pfam" id="PF20582">
    <property type="entry name" value="UPF0758_N"/>
    <property type="match status" value="1"/>
</dbReference>
<organism evidence="9 10">
    <name type="scientific">Alterirhizorhabdus solaris</name>
    <dbReference type="NCBI Taxonomy" id="2529389"/>
    <lineage>
        <taxon>Bacteria</taxon>
        <taxon>Pseudomonadati</taxon>
        <taxon>Pseudomonadota</taxon>
        <taxon>Alphaproteobacteria</taxon>
        <taxon>Sphingomonadales</taxon>
        <taxon>Rhizorhabdaceae</taxon>
        <taxon>Alterirhizorhabdus</taxon>
    </lineage>
</organism>
<keyword evidence="3" id="KW-0378">Hydrolase</keyword>
<proteinExistence type="inferred from homology"/>
<dbReference type="NCBIfam" id="TIGR00608">
    <property type="entry name" value="radc"/>
    <property type="match status" value="1"/>
</dbReference>
<feature type="region of interest" description="Disordered" evidence="7">
    <location>
        <begin position="1"/>
        <end position="26"/>
    </location>
</feature>
<dbReference type="SUPFAM" id="SSF47781">
    <property type="entry name" value="RuvA domain 2-like"/>
    <property type="match status" value="1"/>
</dbReference>
<accession>A0A558R7Y0</accession>
<dbReference type="Gene3D" id="3.40.140.10">
    <property type="entry name" value="Cytidine Deaminase, domain 2"/>
    <property type="match status" value="1"/>
</dbReference>
<feature type="domain" description="MPN" evidence="8">
    <location>
        <begin position="118"/>
        <end position="240"/>
    </location>
</feature>
<name>A0A558R7Y0_9SPHN</name>
<evidence type="ECO:0000256" key="6">
    <source>
        <dbReference type="RuleBase" id="RU003797"/>
    </source>
</evidence>